<evidence type="ECO:0000313" key="1">
    <source>
        <dbReference type="EMBL" id="GAT71500.1"/>
    </source>
</evidence>
<dbReference type="Proteomes" id="UP000077701">
    <property type="component" value="Unassembled WGS sequence"/>
</dbReference>
<name>A0A171DR22_9ACTN</name>
<reference evidence="2" key="2">
    <citation type="submission" date="2016-04" db="EMBL/GenBank/DDBJ databases">
        <title>Planomonospora sphaerica JCM9374 whole genome shotgun sequence.</title>
        <authorList>
            <person name="Suzuki T."/>
            <person name="Dohra H."/>
            <person name="Kodani S."/>
        </authorList>
    </citation>
    <scope>NUCLEOTIDE SEQUENCE [LARGE SCALE GENOMIC DNA]</scope>
    <source>
        <strain evidence="2">JCM 9374</strain>
    </source>
</reference>
<keyword evidence="2" id="KW-1185">Reference proteome</keyword>
<dbReference type="AlphaFoldDB" id="A0A171DR22"/>
<accession>A0A171DR22</accession>
<protein>
    <submittedName>
        <fullName evidence="1">Uncharacterized protein</fullName>
    </submittedName>
</protein>
<dbReference type="STRING" id="161355.PS9374_07192"/>
<gene>
    <name evidence="1" type="ORF">PS9374_07192</name>
</gene>
<sequence>MPPTRLKSMPVTLPDTVVRMAPTISLSGLNPRE</sequence>
<reference evidence="1 2" key="1">
    <citation type="journal article" date="2016" name="Genome Announc.">
        <title>Draft Genome Sequence of Planomonospora sphaerica JCM9374, a Rare Actinomycete.</title>
        <authorList>
            <person name="Dohra H."/>
            <person name="Suzuki T."/>
            <person name="Inoue Y."/>
            <person name="Kodani S."/>
        </authorList>
    </citation>
    <scope>NUCLEOTIDE SEQUENCE [LARGE SCALE GENOMIC DNA]</scope>
    <source>
        <strain evidence="1 2">JCM 9374</strain>
    </source>
</reference>
<comment type="caution">
    <text evidence="1">The sequence shown here is derived from an EMBL/GenBank/DDBJ whole genome shotgun (WGS) entry which is preliminary data.</text>
</comment>
<organism evidence="1 2">
    <name type="scientific">Planomonospora sphaerica</name>
    <dbReference type="NCBI Taxonomy" id="161355"/>
    <lineage>
        <taxon>Bacteria</taxon>
        <taxon>Bacillati</taxon>
        <taxon>Actinomycetota</taxon>
        <taxon>Actinomycetes</taxon>
        <taxon>Streptosporangiales</taxon>
        <taxon>Streptosporangiaceae</taxon>
        <taxon>Planomonospora</taxon>
    </lineage>
</organism>
<proteinExistence type="predicted"/>
<evidence type="ECO:0000313" key="2">
    <source>
        <dbReference type="Proteomes" id="UP000077701"/>
    </source>
</evidence>
<dbReference type="EMBL" id="BDCX01000044">
    <property type="protein sequence ID" value="GAT71500.1"/>
    <property type="molecule type" value="Genomic_DNA"/>
</dbReference>